<dbReference type="GO" id="GO:0005886">
    <property type="term" value="C:plasma membrane"/>
    <property type="evidence" value="ECO:0007669"/>
    <property type="project" value="UniProtKB-SubCell"/>
</dbReference>
<feature type="transmembrane region" description="Helical" evidence="7">
    <location>
        <begin position="20"/>
        <end position="41"/>
    </location>
</feature>
<name>A0A2U2DNF9_9HYPH</name>
<keyword evidence="4 7" id="KW-0812">Transmembrane</keyword>
<keyword evidence="3" id="KW-1003">Cell membrane</keyword>
<comment type="similarity">
    <text evidence="7">Belongs to the binding-protein-dependent transport system permease family.</text>
</comment>
<feature type="transmembrane region" description="Helical" evidence="7">
    <location>
        <begin position="199"/>
        <end position="219"/>
    </location>
</feature>
<keyword evidence="10" id="KW-1185">Reference proteome</keyword>
<feature type="transmembrane region" description="Helical" evidence="7">
    <location>
        <begin position="148"/>
        <end position="167"/>
    </location>
</feature>
<feature type="transmembrane region" description="Helical" evidence="7">
    <location>
        <begin position="118"/>
        <end position="142"/>
    </location>
</feature>
<dbReference type="InterPro" id="IPR035906">
    <property type="entry name" value="MetI-like_sf"/>
</dbReference>
<dbReference type="Pfam" id="PF00528">
    <property type="entry name" value="BPD_transp_1"/>
    <property type="match status" value="1"/>
</dbReference>
<dbReference type="InterPro" id="IPR006311">
    <property type="entry name" value="TAT_signal"/>
</dbReference>
<gene>
    <name evidence="9" type="ORF">DEM27_18110</name>
</gene>
<reference evidence="9 10" key="1">
    <citation type="submission" date="2018-05" db="EMBL/GenBank/DDBJ databases">
        <title>The draft genome of strain NS-104.</title>
        <authorList>
            <person name="Hang P."/>
            <person name="Jiang J."/>
        </authorList>
    </citation>
    <scope>NUCLEOTIDE SEQUENCE [LARGE SCALE GENOMIC DNA]</scope>
    <source>
        <strain evidence="9 10">NS-104</strain>
    </source>
</reference>
<evidence type="ECO:0000256" key="2">
    <source>
        <dbReference type="ARBA" id="ARBA00022448"/>
    </source>
</evidence>
<evidence type="ECO:0000256" key="1">
    <source>
        <dbReference type="ARBA" id="ARBA00004651"/>
    </source>
</evidence>
<comment type="caution">
    <text evidence="9">The sequence shown here is derived from an EMBL/GenBank/DDBJ whole genome shotgun (WGS) entry which is preliminary data.</text>
</comment>
<dbReference type="GO" id="GO:0055085">
    <property type="term" value="P:transmembrane transport"/>
    <property type="evidence" value="ECO:0007669"/>
    <property type="project" value="InterPro"/>
</dbReference>
<dbReference type="PROSITE" id="PS51318">
    <property type="entry name" value="TAT"/>
    <property type="match status" value="1"/>
</dbReference>
<dbReference type="InterPro" id="IPR000515">
    <property type="entry name" value="MetI-like"/>
</dbReference>
<dbReference type="SUPFAM" id="SSF161098">
    <property type="entry name" value="MetI-like"/>
    <property type="match status" value="1"/>
</dbReference>
<dbReference type="PROSITE" id="PS50928">
    <property type="entry name" value="ABC_TM1"/>
    <property type="match status" value="1"/>
</dbReference>
<comment type="subcellular location">
    <subcellularLocation>
        <location evidence="1 7">Cell membrane</location>
        <topology evidence="1 7">Multi-pass membrane protein</topology>
    </subcellularLocation>
</comment>
<accession>A0A2U2DNF9</accession>
<feature type="transmembrane region" description="Helical" evidence="7">
    <location>
        <begin position="248"/>
        <end position="270"/>
    </location>
</feature>
<dbReference type="CDD" id="cd06261">
    <property type="entry name" value="TM_PBP2"/>
    <property type="match status" value="1"/>
</dbReference>
<evidence type="ECO:0000256" key="7">
    <source>
        <dbReference type="RuleBase" id="RU363032"/>
    </source>
</evidence>
<evidence type="ECO:0000256" key="3">
    <source>
        <dbReference type="ARBA" id="ARBA00022475"/>
    </source>
</evidence>
<dbReference type="Proteomes" id="UP000245252">
    <property type="component" value="Unassembled WGS sequence"/>
</dbReference>
<protein>
    <submittedName>
        <fullName evidence="9">Carbohydrate ABC transporter permease</fullName>
    </submittedName>
</protein>
<organism evidence="9 10">
    <name type="scientific">Metarhizobium album</name>
    <dbReference type="NCBI Taxonomy" id="2182425"/>
    <lineage>
        <taxon>Bacteria</taxon>
        <taxon>Pseudomonadati</taxon>
        <taxon>Pseudomonadota</taxon>
        <taxon>Alphaproteobacteria</taxon>
        <taxon>Hyphomicrobiales</taxon>
        <taxon>Rhizobiaceae</taxon>
        <taxon>Metarhizobium</taxon>
    </lineage>
</organism>
<keyword evidence="6 7" id="KW-0472">Membrane</keyword>
<feature type="domain" description="ABC transmembrane type-1" evidence="8">
    <location>
        <begin position="80"/>
        <end position="269"/>
    </location>
</feature>
<dbReference type="EMBL" id="QFBC01000008">
    <property type="protein sequence ID" value="PWE54858.1"/>
    <property type="molecule type" value="Genomic_DNA"/>
</dbReference>
<dbReference type="RefSeq" id="WP_109459658.1">
    <property type="nucleotide sequence ID" value="NZ_QFBC01000008.1"/>
</dbReference>
<dbReference type="PANTHER" id="PTHR32243">
    <property type="entry name" value="MALTOSE TRANSPORT SYSTEM PERMEASE-RELATED"/>
    <property type="match status" value="1"/>
</dbReference>
<sequence length="284" mass="31234">MTATSPIRIVNRRERLRGAAVFAALALWTSFALAPIAWIVLMSFKQGSDIIAWPPKFIDFTPTLDNFRAVLTLPDFLAPFRNTLIVTLGSVALSLLIGLPAAYAIARMRLPAREHIAFSFVSLRFAPELFVVLPLFVLYRTLQLNNTYLGLIIAYQLVCFPLIVWLMRSFYEEIPREIEEAVAVDGGSIWTKFRIATRMSLTGILASAVLAFIFSWNSYALPLVLAGKNTQVITGAILGFMKFADVQWGQMAAGTIIAIVPSLVFTALLVGRMVDGMTAGAVKG</sequence>
<keyword evidence="5 7" id="KW-1133">Transmembrane helix</keyword>
<dbReference type="PANTHER" id="PTHR32243:SF18">
    <property type="entry name" value="INNER MEMBRANE ABC TRANSPORTER PERMEASE PROTEIN YCJP"/>
    <property type="match status" value="1"/>
</dbReference>
<evidence type="ECO:0000256" key="4">
    <source>
        <dbReference type="ARBA" id="ARBA00022692"/>
    </source>
</evidence>
<evidence type="ECO:0000313" key="9">
    <source>
        <dbReference type="EMBL" id="PWE54858.1"/>
    </source>
</evidence>
<keyword evidence="2 7" id="KW-0813">Transport</keyword>
<evidence type="ECO:0000313" key="10">
    <source>
        <dbReference type="Proteomes" id="UP000245252"/>
    </source>
</evidence>
<evidence type="ECO:0000256" key="6">
    <source>
        <dbReference type="ARBA" id="ARBA00023136"/>
    </source>
</evidence>
<evidence type="ECO:0000256" key="5">
    <source>
        <dbReference type="ARBA" id="ARBA00022989"/>
    </source>
</evidence>
<dbReference type="AlphaFoldDB" id="A0A2U2DNF9"/>
<proteinExistence type="inferred from homology"/>
<evidence type="ECO:0000259" key="8">
    <source>
        <dbReference type="PROSITE" id="PS50928"/>
    </source>
</evidence>
<dbReference type="OrthoDB" id="9815445at2"/>
<dbReference type="InterPro" id="IPR050901">
    <property type="entry name" value="BP-dep_ABC_trans_perm"/>
</dbReference>
<dbReference type="Gene3D" id="1.10.3720.10">
    <property type="entry name" value="MetI-like"/>
    <property type="match status" value="1"/>
</dbReference>
<feature type="transmembrane region" description="Helical" evidence="7">
    <location>
        <begin position="84"/>
        <end position="106"/>
    </location>
</feature>